<evidence type="ECO:0000259" key="4">
    <source>
        <dbReference type="PROSITE" id="PS01124"/>
    </source>
</evidence>
<keyword evidence="2" id="KW-0238">DNA-binding</keyword>
<dbReference type="RefSeq" id="WP_209749720.1">
    <property type="nucleotide sequence ID" value="NZ_JBHSMH010000066.1"/>
</dbReference>
<sequence>MKLNVRYEHDIPVNAFRWTPKSYKEPLHYHASLEIGCCLSGRGTFYFGGKSFTAAPGDVFIVNNSELHIAESDPESPCEFVFVNFDPGLWQKEDEMLLLPFCYPSGEFLNHVPADSPLAKELEPLILRIWTELRDKPDGYRSMVKGLLLQLGASVLRRQAGLVSERRLTVQRSAFRELRTLLAYVEERFAEPLDLKDLAGRLGVSPSRASRAFREATGRGFAEYVRQLRLNEAKRQLVVTDKPITDVIFDSGFQSVPSFYRLFAASEGLSPADYRYALAPVAISENPER</sequence>
<reference evidence="6" key="1">
    <citation type="journal article" date="2019" name="Int. J. Syst. Evol. Microbiol.">
        <title>The Global Catalogue of Microorganisms (GCM) 10K type strain sequencing project: providing services to taxonomists for standard genome sequencing and annotation.</title>
        <authorList>
            <consortium name="The Broad Institute Genomics Platform"/>
            <consortium name="The Broad Institute Genome Sequencing Center for Infectious Disease"/>
            <person name="Wu L."/>
            <person name="Ma J."/>
        </authorList>
    </citation>
    <scope>NUCLEOTIDE SEQUENCE [LARGE SCALE GENOMIC DNA]</scope>
    <source>
        <strain evidence="6">CCUG 57113</strain>
    </source>
</reference>
<dbReference type="PANTHER" id="PTHR43280:SF2">
    <property type="entry name" value="HTH-TYPE TRANSCRIPTIONAL REGULATOR EXSA"/>
    <property type="match status" value="1"/>
</dbReference>
<evidence type="ECO:0000256" key="3">
    <source>
        <dbReference type="ARBA" id="ARBA00023163"/>
    </source>
</evidence>
<dbReference type="Gene3D" id="1.10.10.60">
    <property type="entry name" value="Homeodomain-like"/>
    <property type="match status" value="2"/>
</dbReference>
<dbReference type="InterPro" id="IPR018060">
    <property type="entry name" value="HTH_AraC"/>
</dbReference>
<dbReference type="Proteomes" id="UP001596105">
    <property type="component" value="Unassembled WGS sequence"/>
</dbReference>
<dbReference type="SUPFAM" id="SSF46689">
    <property type="entry name" value="Homeodomain-like"/>
    <property type="match status" value="2"/>
</dbReference>
<name>A0ABW0LXE3_9BACL</name>
<dbReference type="SUPFAM" id="SSF51215">
    <property type="entry name" value="Regulatory protein AraC"/>
    <property type="match status" value="1"/>
</dbReference>
<dbReference type="Pfam" id="PF12833">
    <property type="entry name" value="HTH_18"/>
    <property type="match status" value="1"/>
</dbReference>
<evidence type="ECO:0000256" key="2">
    <source>
        <dbReference type="ARBA" id="ARBA00023125"/>
    </source>
</evidence>
<feature type="domain" description="HTH araC/xylS-type" evidence="4">
    <location>
        <begin position="179"/>
        <end position="277"/>
    </location>
</feature>
<keyword evidence="3" id="KW-0804">Transcription</keyword>
<keyword evidence="1" id="KW-0805">Transcription regulation</keyword>
<dbReference type="InterPro" id="IPR009057">
    <property type="entry name" value="Homeodomain-like_sf"/>
</dbReference>
<dbReference type="InterPro" id="IPR037923">
    <property type="entry name" value="HTH-like"/>
</dbReference>
<evidence type="ECO:0000256" key="1">
    <source>
        <dbReference type="ARBA" id="ARBA00023015"/>
    </source>
</evidence>
<dbReference type="PROSITE" id="PS00041">
    <property type="entry name" value="HTH_ARAC_FAMILY_1"/>
    <property type="match status" value="1"/>
</dbReference>
<gene>
    <name evidence="5" type="ORF">ACFPPD_17580</name>
</gene>
<dbReference type="SMART" id="SM00342">
    <property type="entry name" value="HTH_ARAC"/>
    <property type="match status" value="1"/>
</dbReference>
<keyword evidence="6" id="KW-1185">Reference proteome</keyword>
<evidence type="ECO:0000313" key="5">
    <source>
        <dbReference type="EMBL" id="MFC5470505.1"/>
    </source>
</evidence>
<accession>A0ABW0LXE3</accession>
<proteinExistence type="predicted"/>
<dbReference type="PANTHER" id="PTHR43280">
    <property type="entry name" value="ARAC-FAMILY TRANSCRIPTIONAL REGULATOR"/>
    <property type="match status" value="1"/>
</dbReference>
<dbReference type="Gene3D" id="2.60.120.10">
    <property type="entry name" value="Jelly Rolls"/>
    <property type="match status" value="1"/>
</dbReference>
<protein>
    <submittedName>
        <fullName evidence="5">Helix-turn-helix domain-containing protein</fullName>
    </submittedName>
</protein>
<dbReference type="InterPro" id="IPR003313">
    <property type="entry name" value="AraC-bd"/>
</dbReference>
<dbReference type="Pfam" id="PF02311">
    <property type="entry name" value="AraC_binding"/>
    <property type="match status" value="1"/>
</dbReference>
<dbReference type="EMBL" id="JBHSMH010000066">
    <property type="protein sequence ID" value="MFC5470505.1"/>
    <property type="molecule type" value="Genomic_DNA"/>
</dbReference>
<dbReference type="InterPro" id="IPR014710">
    <property type="entry name" value="RmlC-like_jellyroll"/>
</dbReference>
<organism evidence="5 6">
    <name type="scientific">Cohnella suwonensis</name>
    <dbReference type="NCBI Taxonomy" id="696072"/>
    <lineage>
        <taxon>Bacteria</taxon>
        <taxon>Bacillati</taxon>
        <taxon>Bacillota</taxon>
        <taxon>Bacilli</taxon>
        <taxon>Bacillales</taxon>
        <taxon>Paenibacillaceae</taxon>
        <taxon>Cohnella</taxon>
    </lineage>
</organism>
<dbReference type="InterPro" id="IPR018062">
    <property type="entry name" value="HTH_AraC-typ_CS"/>
</dbReference>
<evidence type="ECO:0000313" key="6">
    <source>
        <dbReference type="Proteomes" id="UP001596105"/>
    </source>
</evidence>
<dbReference type="PROSITE" id="PS01124">
    <property type="entry name" value="HTH_ARAC_FAMILY_2"/>
    <property type="match status" value="1"/>
</dbReference>
<comment type="caution">
    <text evidence="5">The sequence shown here is derived from an EMBL/GenBank/DDBJ whole genome shotgun (WGS) entry which is preliminary data.</text>
</comment>